<dbReference type="InterPro" id="IPR045700">
    <property type="entry name" value="Rab3GAP1"/>
</dbReference>
<feature type="compositionally biased region" description="Basic and acidic residues" evidence="10">
    <location>
        <begin position="924"/>
        <end position="940"/>
    </location>
</feature>
<evidence type="ECO:0000313" key="14">
    <source>
        <dbReference type="RefSeq" id="XP_018010565.1"/>
    </source>
</evidence>
<feature type="region of interest" description="Disordered" evidence="10">
    <location>
        <begin position="1071"/>
        <end position="1100"/>
    </location>
</feature>
<keyword evidence="7" id="KW-0963">Cytoplasm</keyword>
<evidence type="ECO:0000256" key="4">
    <source>
        <dbReference type="ARBA" id="ARBA00008856"/>
    </source>
</evidence>
<evidence type="ECO:0000256" key="5">
    <source>
        <dbReference type="ARBA" id="ARBA00015817"/>
    </source>
</evidence>
<dbReference type="OrthoDB" id="17346at2759"/>
<feature type="region of interest" description="Disordered" evidence="10">
    <location>
        <begin position="895"/>
        <end position="980"/>
    </location>
</feature>
<evidence type="ECO:0000256" key="9">
    <source>
        <dbReference type="ARBA" id="ARBA00023034"/>
    </source>
</evidence>
<dbReference type="GO" id="GO:0005794">
    <property type="term" value="C:Golgi apparatus"/>
    <property type="evidence" value="ECO:0007669"/>
    <property type="project" value="UniProtKB-SubCell"/>
</dbReference>
<evidence type="ECO:0000256" key="1">
    <source>
        <dbReference type="ARBA" id="ARBA00004222"/>
    </source>
</evidence>
<dbReference type="PANTHER" id="PTHR21422:SF9">
    <property type="entry name" value="RAB3 GTPASE-ACTIVATING PROTEIN CATALYTIC SUBUNIT"/>
    <property type="match status" value="1"/>
</dbReference>
<feature type="region of interest" description="Disordered" evidence="10">
    <location>
        <begin position="609"/>
        <end position="631"/>
    </location>
</feature>
<proteinExistence type="inferred from homology"/>
<dbReference type="InterPro" id="IPR045698">
    <property type="entry name" value="Rab3GAP1_C"/>
</dbReference>
<feature type="compositionally biased region" description="Basic and acidic residues" evidence="10">
    <location>
        <begin position="900"/>
        <end position="916"/>
    </location>
</feature>
<dbReference type="Pfam" id="PF19533">
    <property type="entry name" value="Rab3-GAP_cat_C"/>
    <property type="match status" value="1"/>
</dbReference>
<feature type="compositionally biased region" description="Polar residues" evidence="10">
    <location>
        <begin position="941"/>
        <end position="959"/>
    </location>
</feature>
<evidence type="ECO:0000256" key="3">
    <source>
        <dbReference type="ARBA" id="ARBA00004496"/>
    </source>
</evidence>
<feature type="domain" description="Rab3GAP catalytic subunit conserved" evidence="11">
    <location>
        <begin position="629"/>
        <end position="786"/>
    </location>
</feature>
<feature type="region of interest" description="Disordered" evidence="10">
    <location>
        <begin position="1004"/>
        <end position="1027"/>
    </location>
</feature>
<dbReference type="AlphaFoldDB" id="A0A8B7NAF7"/>
<dbReference type="GO" id="GO:0005783">
    <property type="term" value="C:endoplasmic reticulum"/>
    <property type="evidence" value="ECO:0007669"/>
    <property type="project" value="UniProtKB-SubCell"/>
</dbReference>
<keyword evidence="8" id="KW-0256">Endoplasmic reticulum</keyword>
<organism evidence="13 14">
    <name type="scientific">Hyalella azteca</name>
    <name type="common">Amphipod</name>
    <dbReference type="NCBI Taxonomy" id="294128"/>
    <lineage>
        <taxon>Eukaryota</taxon>
        <taxon>Metazoa</taxon>
        <taxon>Ecdysozoa</taxon>
        <taxon>Arthropoda</taxon>
        <taxon>Crustacea</taxon>
        <taxon>Multicrustacea</taxon>
        <taxon>Malacostraca</taxon>
        <taxon>Eumalacostraca</taxon>
        <taxon>Peracarida</taxon>
        <taxon>Amphipoda</taxon>
        <taxon>Senticaudata</taxon>
        <taxon>Talitrida</taxon>
        <taxon>Talitroidea</taxon>
        <taxon>Hyalellidae</taxon>
        <taxon>Hyalella</taxon>
    </lineage>
</organism>
<accession>A0A8B7NAF7</accession>
<keyword evidence="13" id="KW-1185">Reference proteome</keyword>
<feature type="domain" description="Rab3GAP catalytic subunit C-terminal" evidence="12">
    <location>
        <begin position="1026"/>
        <end position="1152"/>
    </location>
</feature>
<dbReference type="Proteomes" id="UP000694843">
    <property type="component" value="Unplaced"/>
</dbReference>
<dbReference type="GeneID" id="108667963"/>
<evidence type="ECO:0000259" key="12">
    <source>
        <dbReference type="Pfam" id="PF19533"/>
    </source>
</evidence>
<dbReference type="KEGG" id="hazt:108667963"/>
<dbReference type="PANTHER" id="PTHR21422">
    <property type="entry name" value="RAB3 GTPASE-ACTIVATING PROTEIN CATALYTIC SUBUNIT"/>
    <property type="match status" value="1"/>
</dbReference>
<evidence type="ECO:0000256" key="7">
    <source>
        <dbReference type="ARBA" id="ARBA00022490"/>
    </source>
</evidence>
<name>A0A8B7NAF7_HYAAZ</name>
<protein>
    <recommendedName>
        <fullName evidence="5">Rab3 GTPase-activating protein catalytic subunit</fullName>
    </recommendedName>
</protein>
<evidence type="ECO:0000256" key="8">
    <source>
        <dbReference type="ARBA" id="ARBA00022824"/>
    </source>
</evidence>
<feature type="compositionally biased region" description="Basic and acidic residues" evidence="10">
    <location>
        <begin position="1015"/>
        <end position="1027"/>
    </location>
</feature>
<evidence type="ECO:0000256" key="10">
    <source>
        <dbReference type="SAM" id="MobiDB-lite"/>
    </source>
</evidence>
<dbReference type="RefSeq" id="XP_018010565.1">
    <property type="nucleotide sequence ID" value="XM_018155076.2"/>
</dbReference>
<dbReference type="InterPro" id="IPR026147">
    <property type="entry name" value="Rab3GAP1_conserved"/>
</dbReference>
<keyword evidence="9" id="KW-0333">Golgi apparatus</keyword>
<dbReference type="Pfam" id="PF13890">
    <property type="entry name" value="Rab3-GTPase_cat"/>
    <property type="match status" value="1"/>
</dbReference>
<evidence type="ECO:0000256" key="2">
    <source>
        <dbReference type="ARBA" id="ARBA00004240"/>
    </source>
</evidence>
<keyword evidence="6" id="KW-0343">GTPase activation</keyword>
<comment type="similarity">
    <text evidence="4">Belongs to the Rab3-GAP catalytic subunit family.</text>
</comment>
<comment type="subcellular location">
    <subcellularLocation>
        <location evidence="3">Cytoplasm</location>
    </subcellularLocation>
    <subcellularLocation>
        <location evidence="2">Endoplasmic reticulum</location>
    </subcellularLocation>
    <subcellularLocation>
        <location evidence="1">Golgi apparatus</location>
        <location evidence="1">cis-Golgi network</location>
    </subcellularLocation>
</comment>
<dbReference type="GO" id="GO:0005096">
    <property type="term" value="F:GTPase activator activity"/>
    <property type="evidence" value="ECO:0007669"/>
    <property type="project" value="UniProtKB-KW"/>
</dbReference>
<sequence>MHSQDGDEEVFEIVDFTTASEWEVFTAAVEEAIQGWGLAGGGRSIPPPPSSSVSASSQWREQKQIINYSDFPFELSYHCPLETGSSEESSNHGRADVLSPGDFGEEESYEDSLPPSLAYIHDCSNCFPNRAHCVARWYGLREFIIAAPASSSCSVAPSKARLLLSALTLAANNTGCEVAMLVQVLKPAERVFMGSVTAPGLRATLDMIHFRCSPPVECQDYEGLVELISDKVGIERLRLEPVSSIRFTYIINEWPEEACWAQTPPDLDLELGDLGDLGYSGLKQLPFGLLYDPVRELHLSAAWPRLPHGSFEDSLLRFTLDPCDAPCWTAKVLPPAGGVEGPEVAGLLGEHLMELLHACRDERSVPELLGSAFSDHGAQGGRDVSSALDRLTEHAVPSLGAVLLGPHRHRAAGNKRGSTVQQGPLSEEVIAAILNFLFPEEYSTDDDNDSAYPTTFARVPHWQPHVQHLPDEHPLKDVCVGLKTAPAEGLVWRLSVVCCHALHSLGGLPAVAHLLYEVLLELRFRWDNCLVVPGVSPAFEEPPPPDLASCLLQQKLQMLNCCIAHRERRERGTAAASVAAAAAGSAAAGSAGTSLLGFDEDEFFDCVSDDDEEKDADSSKESNDGLMSWDEPEGRVRRCGELRLLHSRRRLYVPATQDPAPCTEDKLEQQAELLLRLGDTDEGSAMRARLMSSSLLSDMESFKAANPGCVLADFVRWYSPRDWVPVAPGEDLVGVEVVDGHRLSDRMTIPGNLWQEVWKGSLPVPARRQKRLFDDAREAESALQWLASLGPGALCRHLLPVLLHAACCRTALEPHLYTLPSTAVWGQTSAYQSLEALPPLQHSESLPALLCLLTQRLGRLSRQPCDLNKYRDVIEQLSAVERCLGRAMSLRHKLLPQEARNVEPKQKTLDNKRTSEVDGSSMTEARRPSDEEHRKSKTSSDEISQGTSDVPASRQASSEQTRRPSRAGNASKHSSHGEEKFKVGLEDSDDAMEGVESNLGSQFTVLQGSDDTQDDKDGKDAPKDGKDDSAVLLSLISSLLSSGEVDVEGAAKGVAGQALLRLFERSIEEQERQGSLPRYSMEQRAATAPSARRSLAEQTRSRLGYPGAREYIVRVRAELPSRTSRLMPHRLYATFLKGDFRVAGLFTQDATFS</sequence>
<gene>
    <name evidence="14" type="primary">LOC108667963</name>
</gene>
<feature type="region of interest" description="Disordered" evidence="10">
    <location>
        <begin position="82"/>
        <end position="110"/>
    </location>
</feature>
<evidence type="ECO:0000256" key="6">
    <source>
        <dbReference type="ARBA" id="ARBA00022468"/>
    </source>
</evidence>
<dbReference type="CTD" id="22930"/>
<reference evidence="14" key="1">
    <citation type="submission" date="2025-08" db="UniProtKB">
        <authorList>
            <consortium name="RefSeq"/>
        </authorList>
    </citation>
    <scope>IDENTIFICATION</scope>
    <source>
        <tissue evidence="14">Whole organism</tissue>
    </source>
</reference>
<evidence type="ECO:0000313" key="13">
    <source>
        <dbReference type="Proteomes" id="UP000694843"/>
    </source>
</evidence>
<evidence type="ECO:0000259" key="11">
    <source>
        <dbReference type="Pfam" id="PF13890"/>
    </source>
</evidence>